<keyword evidence="8" id="KW-0675">Receptor</keyword>
<accession>A0A4U1BBI3</accession>
<dbReference type="PANTHER" id="PTHR40980:SF3">
    <property type="entry name" value="TONB-DEPENDENT RECEPTOR-LIKE BETA-BARREL DOMAIN-CONTAINING PROTEIN"/>
    <property type="match status" value="1"/>
</dbReference>
<dbReference type="EMBL" id="SWDB01000003">
    <property type="protein sequence ID" value="TKB47379.1"/>
    <property type="molecule type" value="Genomic_DNA"/>
</dbReference>
<keyword evidence="2 4" id="KW-0472">Membrane</keyword>
<dbReference type="SUPFAM" id="SSF56935">
    <property type="entry name" value="Porins"/>
    <property type="match status" value="1"/>
</dbReference>
<dbReference type="OrthoDB" id="8727862at2"/>
<keyword evidence="4" id="KW-0798">TonB box</keyword>
<proteinExistence type="inferred from homology"/>
<keyword evidence="3" id="KW-0998">Cell outer membrane</keyword>
<keyword evidence="5" id="KW-0732">Signal</keyword>
<reference evidence="8 9" key="1">
    <citation type="submission" date="2019-04" db="EMBL/GenBank/DDBJ databases">
        <title>Thalassotalea guangxiensis sp. nov., isolated from sediment of the coastal wetland.</title>
        <authorList>
            <person name="Zheng S."/>
            <person name="Zhang D."/>
        </authorList>
    </citation>
    <scope>NUCLEOTIDE SEQUENCE [LARGE SCALE GENOMIC DNA]</scope>
    <source>
        <strain evidence="8 9">ZS-4</strain>
    </source>
</reference>
<evidence type="ECO:0000256" key="5">
    <source>
        <dbReference type="SAM" id="SignalP"/>
    </source>
</evidence>
<dbReference type="InterPro" id="IPR012910">
    <property type="entry name" value="Plug_dom"/>
</dbReference>
<feature type="chain" id="PRO_5020699478" evidence="5">
    <location>
        <begin position="28"/>
        <end position="1018"/>
    </location>
</feature>
<evidence type="ECO:0000256" key="1">
    <source>
        <dbReference type="ARBA" id="ARBA00004442"/>
    </source>
</evidence>
<dbReference type="Gene3D" id="2.170.130.10">
    <property type="entry name" value="TonB-dependent receptor, plug domain"/>
    <property type="match status" value="1"/>
</dbReference>
<keyword evidence="9" id="KW-1185">Reference proteome</keyword>
<evidence type="ECO:0000256" key="4">
    <source>
        <dbReference type="RuleBase" id="RU003357"/>
    </source>
</evidence>
<dbReference type="InterPro" id="IPR010104">
    <property type="entry name" value="TonB_rcpt_bac"/>
</dbReference>
<feature type="domain" description="TonB-dependent receptor-like beta-barrel" evidence="6">
    <location>
        <begin position="452"/>
        <end position="985"/>
    </location>
</feature>
<dbReference type="RefSeq" id="WP_136734190.1">
    <property type="nucleotide sequence ID" value="NZ_SWDB01000003.1"/>
</dbReference>
<evidence type="ECO:0000313" key="9">
    <source>
        <dbReference type="Proteomes" id="UP000307999"/>
    </source>
</evidence>
<dbReference type="InterPro" id="IPR036942">
    <property type="entry name" value="Beta-barrel_TonB_sf"/>
</dbReference>
<dbReference type="InterPro" id="IPR037066">
    <property type="entry name" value="Plug_dom_sf"/>
</dbReference>
<feature type="signal peptide" evidence="5">
    <location>
        <begin position="1"/>
        <end position="27"/>
    </location>
</feature>
<dbReference type="Proteomes" id="UP000307999">
    <property type="component" value="Unassembled WGS sequence"/>
</dbReference>
<comment type="similarity">
    <text evidence="4">Belongs to the TonB-dependent receptor family.</text>
</comment>
<organism evidence="8 9">
    <name type="scientific">Thalassotalea mangrovi</name>
    <dbReference type="NCBI Taxonomy" id="2572245"/>
    <lineage>
        <taxon>Bacteria</taxon>
        <taxon>Pseudomonadati</taxon>
        <taxon>Pseudomonadota</taxon>
        <taxon>Gammaproteobacteria</taxon>
        <taxon>Alteromonadales</taxon>
        <taxon>Colwelliaceae</taxon>
        <taxon>Thalassotalea</taxon>
    </lineage>
</organism>
<evidence type="ECO:0000259" key="6">
    <source>
        <dbReference type="Pfam" id="PF00593"/>
    </source>
</evidence>
<evidence type="ECO:0000256" key="3">
    <source>
        <dbReference type="ARBA" id="ARBA00023237"/>
    </source>
</evidence>
<gene>
    <name evidence="8" type="ORF">E8M12_00900</name>
</gene>
<dbReference type="Pfam" id="PF07715">
    <property type="entry name" value="Plug"/>
    <property type="match status" value="1"/>
</dbReference>
<comment type="caution">
    <text evidence="8">The sequence shown here is derived from an EMBL/GenBank/DDBJ whole genome shotgun (WGS) entry which is preliminary data.</text>
</comment>
<dbReference type="Pfam" id="PF00593">
    <property type="entry name" value="TonB_dep_Rec_b-barrel"/>
    <property type="match status" value="1"/>
</dbReference>
<evidence type="ECO:0000256" key="2">
    <source>
        <dbReference type="ARBA" id="ARBA00023136"/>
    </source>
</evidence>
<dbReference type="NCBIfam" id="TIGR01782">
    <property type="entry name" value="TonB-Xanth-Caul"/>
    <property type="match status" value="1"/>
</dbReference>
<protein>
    <submittedName>
        <fullName evidence="8">TonB-dependent receptor</fullName>
    </submittedName>
</protein>
<dbReference type="PANTHER" id="PTHR40980">
    <property type="entry name" value="PLUG DOMAIN-CONTAINING PROTEIN"/>
    <property type="match status" value="1"/>
</dbReference>
<name>A0A4U1BBI3_9GAMM</name>
<dbReference type="AlphaFoldDB" id="A0A4U1BBI3"/>
<evidence type="ECO:0000259" key="7">
    <source>
        <dbReference type="Pfam" id="PF07715"/>
    </source>
</evidence>
<comment type="subcellular location">
    <subcellularLocation>
        <location evidence="1 4">Cell outer membrane</location>
    </subcellularLocation>
</comment>
<dbReference type="Gene3D" id="2.40.170.20">
    <property type="entry name" value="TonB-dependent receptor, beta-barrel domain"/>
    <property type="match status" value="1"/>
</dbReference>
<sequence>MTNMTFRKSKLATTLSLVLGATTMASAGAEENTASVEEEVEVIEVTGIRGSLTKSMDIKRSAKGIVEAINAEDIGKFPDTNLAESLQRITGVAIDRDNGEGSRVTVRGFGPDRNLVLLNGRQMPTSTGGRSFDFDNIASELVTGAEIYKSSDATIATGGIGATINILTHRPLNTPGLKATVGVKAMDDSSTLEGGVTPELSGLYSNTFMDDKFGISISGSYAERESGSQQAEVGTGWRSFPARINQDWSGSNADWGGVPYENQIDRPSPTLDDSNIYSVPQTTAYRFEEQQRTRINGQLVLQYEITEDFVATVDYTHMTNEIDRQFNDVSAWYQFFPSENVWTEAEPGVFSPLYYSEDYGDAIQDFSMGASVSGTKAESNSIGLNLSWQVNDNLSLEFDYHSSEAEETPNSPYGSSNVLSTAAFIREASATDFTGTIPTLAVRGSAGITPADMQLTGGFFRNDDNRSEIDQAQLSGTYELDEFGSIDFGINMMTANKTNLAVQVQRDEWGGVGNAGDIPAEFFPEQSIQDKFDDVSGGNFENHPTMSADEFEIVDSLFMWDFESVLQYARDNYAMMVDPALAGDCGTLYCPSTNYARDTNRFVEEEITSYYVQWNYDGEIGDMPFDVHIGLRYEETEIFAESAVLDYTGATARWIGSNETVFAQPEGNSQIFLSQEGDYDHLLPNFNFNIEVTDDIILRAAYSETIGRADYSQLQGGTTVATLYSAAGADGNSGNPGLLPLESTNYDLSAEWYYDESSYVALGWFQKDVKNWIGQDRGTAELFGIYDPRNGPKVDAARAAGAGDDAAIRQYIFDNFSDNPEVYMEGGQIVIEGVPGDDLLSFNTTTPGNSDFENTFDGWEFAIQHVFWDTGFGAFANFTVVDAGDEYNNRILVNPPYDNTAVVGDTNDGVQEGISDTANFVLFYEKYGISARLAYNWRDDYLEATGNGAGAHPVYVEEYEQFDFNVSYTFQDLEGLSIFVEGINITNEYRRKHGRSEYQVLNVYQQGARYSLGARYVF</sequence>
<dbReference type="GO" id="GO:0009279">
    <property type="term" value="C:cell outer membrane"/>
    <property type="evidence" value="ECO:0007669"/>
    <property type="project" value="UniProtKB-SubCell"/>
</dbReference>
<dbReference type="InterPro" id="IPR000531">
    <property type="entry name" value="Beta-barrel_TonB"/>
</dbReference>
<feature type="domain" description="TonB-dependent receptor plug" evidence="7">
    <location>
        <begin position="59"/>
        <end position="161"/>
    </location>
</feature>
<evidence type="ECO:0000313" key="8">
    <source>
        <dbReference type="EMBL" id="TKB47379.1"/>
    </source>
</evidence>